<keyword evidence="2 5" id="KW-0812">Transmembrane</keyword>
<evidence type="ECO:0000259" key="7">
    <source>
        <dbReference type="Pfam" id="PF07686"/>
    </source>
</evidence>
<proteinExistence type="predicted"/>
<keyword evidence="6" id="KW-0732">Signal</keyword>
<dbReference type="PANTHER" id="PTHR11860">
    <property type="entry name" value="POLYMERIC-IMMUNOGLOBULIN RECEPTOR"/>
    <property type="match status" value="1"/>
</dbReference>
<feature type="region of interest" description="Disordered" evidence="4">
    <location>
        <begin position="201"/>
        <end position="229"/>
    </location>
</feature>
<feature type="signal peptide" evidence="6">
    <location>
        <begin position="1"/>
        <end position="23"/>
    </location>
</feature>
<evidence type="ECO:0000256" key="1">
    <source>
        <dbReference type="ARBA" id="ARBA00004370"/>
    </source>
</evidence>
<dbReference type="GeneID" id="110091234"/>
<dbReference type="InterPro" id="IPR050671">
    <property type="entry name" value="CD300_family_receptors"/>
</dbReference>
<evidence type="ECO:0000256" key="2">
    <source>
        <dbReference type="ARBA" id="ARBA00022692"/>
    </source>
</evidence>
<feature type="transmembrane region" description="Helical" evidence="5">
    <location>
        <begin position="160"/>
        <end position="184"/>
    </location>
</feature>
<reference evidence="8" key="1">
    <citation type="submission" date="2025-05" db="UniProtKB">
        <authorList>
            <consortium name="RefSeq"/>
        </authorList>
    </citation>
    <scope>NUCLEOTIDE SEQUENCE [LARGE SCALE GENOMIC DNA]</scope>
</reference>
<dbReference type="InterPro" id="IPR013106">
    <property type="entry name" value="Ig_V-set"/>
</dbReference>
<dbReference type="Pfam" id="PF07686">
    <property type="entry name" value="V-set"/>
    <property type="match status" value="1"/>
</dbReference>
<organism evidence="8 9">
    <name type="scientific">Pogona vitticeps</name>
    <name type="common">central bearded dragon</name>
    <dbReference type="NCBI Taxonomy" id="103695"/>
    <lineage>
        <taxon>Eukaryota</taxon>
        <taxon>Metazoa</taxon>
        <taxon>Chordata</taxon>
        <taxon>Craniata</taxon>
        <taxon>Vertebrata</taxon>
        <taxon>Euteleostomi</taxon>
        <taxon>Lepidosauria</taxon>
        <taxon>Squamata</taxon>
        <taxon>Bifurcata</taxon>
        <taxon>Unidentata</taxon>
        <taxon>Episquamata</taxon>
        <taxon>Toxicofera</taxon>
        <taxon>Iguania</taxon>
        <taxon>Acrodonta</taxon>
        <taxon>Agamidae</taxon>
        <taxon>Amphibolurinae</taxon>
        <taxon>Pogona</taxon>
    </lineage>
</organism>
<dbReference type="RefSeq" id="XP_072846684.1">
    <property type="nucleotide sequence ID" value="XM_072990583.1"/>
</dbReference>
<keyword evidence="3 5" id="KW-0472">Membrane</keyword>
<keyword evidence="5" id="KW-1133">Transmembrane helix</keyword>
<protein>
    <submittedName>
        <fullName evidence="9">CMRF35-like molecule 1 isoform X1</fullName>
    </submittedName>
</protein>
<dbReference type="Gene3D" id="2.60.40.10">
    <property type="entry name" value="Immunoglobulins"/>
    <property type="match status" value="1"/>
</dbReference>
<dbReference type="InterPro" id="IPR036179">
    <property type="entry name" value="Ig-like_dom_sf"/>
</dbReference>
<evidence type="ECO:0000313" key="9">
    <source>
        <dbReference type="RefSeq" id="XP_072846684.1"/>
    </source>
</evidence>
<feature type="chain" id="PRO_5045594387" evidence="6">
    <location>
        <begin position="24"/>
        <end position="279"/>
    </location>
</feature>
<dbReference type="CDD" id="cd05716">
    <property type="entry name" value="IgV_pIgR_like"/>
    <property type="match status" value="1"/>
</dbReference>
<evidence type="ECO:0000256" key="6">
    <source>
        <dbReference type="SAM" id="SignalP"/>
    </source>
</evidence>
<dbReference type="InterPro" id="IPR013783">
    <property type="entry name" value="Ig-like_fold"/>
</dbReference>
<evidence type="ECO:0000256" key="4">
    <source>
        <dbReference type="SAM" id="MobiDB-lite"/>
    </source>
</evidence>
<comment type="subcellular location">
    <subcellularLocation>
        <location evidence="1">Membrane</location>
    </subcellularLocation>
</comment>
<dbReference type="PANTHER" id="PTHR11860:SF87">
    <property type="entry name" value="CMRF35-LIKE MOLECULE 8"/>
    <property type="match status" value="1"/>
</dbReference>
<feature type="domain" description="Immunoglobulin V-set" evidence="7">
    <location>
        <begin position="26"/>
        <end position="115"/>
    </location>
</feature>
<evidence type="ECO:0000313" key="8">
    <source>
        <dbReference type="Proteomes" id="UP001652642"/>
    </source>
</evidence>
<dbReference type="Proteomes" id="UP001652642">
    <property type="component" value="Chromosome 2"/>
</dbReference>
<gene>
    <name evidence="9" type="primary">CD300LF</name>
</gene>
<sequence length="279" mass="30307">MAGMLQRLLTLGVLLLLTGLTSALKGPPELSAFLGWPLSLGCQYEEGFRTHKKYWCKGPSQSSCTTVVETDGTEAEAKAGRTSIQDNHSRLEFTVRLEDVSQEDAGIYWCGIKQVGYDPGFQIQITALPAPTPAITTAVITTNVPTVTDFPTTATPSHDFLYMILLPIVFLVLVVILIGAVLLMCRLKKQKAAKACKDVPWSSAPSASVQPTDGHRREEAPLPLNPIPGNTTETEYASVRMAPTSVDSLPQAFTNTENISYATLKFSTLEEEPTYANVE</sequence>
<keyword evidence="8" id="KW-1185">Reference proteome</keyword>
<dbReference type="SUPFAM" id="SSF48726">
    <property type="entry name" value="Immunoglobulin"/>
    <property type="match status" value="1"/>
</dbReference>
<reference evidence="9" key="2">
    <citation type="submission" date="2025-08" db="UniProtKB">
        <authorList>
            <consortium name="RefSeq"/>
        </authorList>
    </citation>
    <scope>IDENTIFICATION</scope>
</reference>
<accession>A0ABM5FMR0</accession>
<evidence type="ECO:0000256" key="5">
    <source>
        <dbReference type="SAM" id="Phobius"/>
    </source>
</evidence>
<name>A0ABM5FMR0_9SAUR</name>
<evidence type="ECO:0000256" key="3">
    <source>
        <dbReference type="ARBA" id="ARBA00023136"/>
    </source>
</evidence>